<accession>A0A432W4M8</accession>
<comment type="caution">
    <text evidence="1">The sequence shown here is derived from an EMBL/GenBank/DDBJ whole genome shotgun (WGS) entry which is preliminary data.</text>
</comment>
<dbReference type="GO" id="GO:0004519">
    <property type="term" value="F:endonuclease activity"/>
    <property type="evidence" value="ECO:0007669"/>
    <property type="project" value="UniProtKB-KW"/>
</dbReference>
<keyword evidence="2" id="KW-1185">Reference proteome</keyword>
<keyword evidence="1" id="KW-0540">Nuclease</keyword>
<keyword evidence="1" id="KW-0255">Endonuclease</keyword>
<evidence type="ECO:0000313" key="2">
    <source>
        <dbReference type="Proteomes" id="UP000288293"/>
    </source>
</evidence>
<evidence type="ECO:0000313" key="1">
    <source>
        <dbReference type="EMBL" id="RUO24462.1"/>
    </source>
</evidence>
<dbReference type="Proteomes" id="UP000288293">
    <property type="component" value="Unassembled WGS sequence"/>
</dbReference>
<dbReference type="EMBL" id="PIPL01000002">
    <property type="protein sequence ID" value="RUO24462.1"/>
    <property type="molecule type" value="Genomic_DNA"/>
</dbReference>
<dbReference type="AlphaFoldDB" id="A0A432W4M8"/>
<organism evidence="1 2">
    <name type="scientific">Aliidiomarina minuta</name>
    <dbReference type="NCBI Taxonomy" id="880057"/>
    <lineage>
        <taxon>Bacteria</taxon>
        <taxon>Pseudomonadati</taxon>
        <taxon>Pseudomonadota</taxon>
        <taxon>Gammaproteobacteria</taxon>
        <taxon>Alteromonadales</taxon>
        <taxon>Idiomarinaceae</taxon>
        <taxon>Aliidiomarina</taxon>
    </lineage>
</organism>
<sequence>MTINIDHLQAKKILFKEYQNSLDNIEDTISIEWTGRIERLTELCPYRKSSTFVAALGTAMLAKTIDPGVDVYCLLERDGSDTSYSARSLADNVWAKSRALLGIDLGANGANPLNNTPFIGKARIDEIRNVRNKNGYAFLIECLNLLATYTTTDDAKSALRGFINVRRNDFQSVFSVGEEAGDYLVLPTLIDAVEELMKLGSEEGRIAQSVASGCLAVLFGSDNIDVGHVNDPDRNFPLDIAIHSPSDSNSIRIAVEVKDKPVGSAEILSSIEKAKSLDVDNVVFLAVSNRQVIDQYIEVYERARDMGCKLSVYFSWEEFIKSCITFSSDNAVLNMASTYQAIGNYLTELGVSQNAVSFWEGKASSQNST</sequence>
<gene>
    <name evidence="1" type="ORF">CWE09_11440</name>
</gene>
<dbReference type="RefSeq" id="WP_126804164.1">
    <property type="nucleotide sequence ID" value="NZ_PIPL01000002.1"/>
</dbReference>
<protein>
    <submittedName>
        <fullName evidence="1">Restriction endonuclease, SacI family</fullName>
    </submittedName>
</protein>
<dbReference type="InterPro" id="IPR019066">
    <property type="entry name" value="Restrct_endonuc_II_SacI"/>
</dbReference>
<reference evidence="1 2" key="1">
    <citation type="journal article" date="2011" name="Front. Microbiol.">
        <title>Genomic signatures of strain selection and enhancement in Bacillus atrophaeus var. globigii, a historical biowarfare simulant.</title>
        <authorList>
            <person name="Gibbons H.S."/>
            <person name="Broomall S.M."/>
            <person name="McNew L.A."/>
            <person name="Daligault H."/>
            <person name="Chapman C."/>
            <person name="Bruce D."/>
            <person name="Karavis M."/>
            <person name="Krepps M."/>
            <person name="McGregor P.A."/>
            <person name="Hong C."/>
            <person name="Park K.H."/>
            <person name="Akmal A."/>
            <person name="Feldman A."/>
            <person name="Lin J.S."/>
            <person name="Chang W.E."/>
            <person name="Higgs B.W."/>
            <person name="Demirev P."/>
            <person name="Lindquist J."/>
            <person name="Liem A."/>
            <person name="Fochler E."/>
            <person name="Read T.D."/>
            <person name="Tapia R."/>
            <person name="Johnson S."/>
            <person name="Bishop-Lilly K.A."/>
            <person name="Detter C."/>
            <person name="Han C."/>
            <person name="Sozhamannan S."/>
            <person name="Rosenzweig C.N."/>
            <person name="Skowronski E.W."/>
        </authorList>
    </citation>
    <scope>NUCLEOTIDE SEQUENCE [LARGE SCALE GENOMIC DNA]</scope>
    <source>
        <strain evidence="1 2">MLST1</strain>
    </source>
</reference>
<keyword evidence="1" id="KW-0378">Hydrolase</keyword>
<dbReference type="OrthoDB" id="7107770at2"/>
<name>A0A432W4M8_9GAMM</name>
<proteinExistence type="predicted"/>
<dbReference type="Pfam" id="PF09566">
    <property type="entry name" value="RE_SacI"/>
    <property type="match status" value="1"/>
</dbReference>